<gene>
    <name evidence="1" type="ORF">FA95DRAFT_1584478</name>
</gene>
<evidence type="ECO:0000313" key="2">
    <source>
        <dbReference type="Proteomes" id="UP000814033"/>
    </source>
</evidence>
<accession>A0ACB8RF68</accession>
<reference evidence="1" key="1">
    <citation type="submission" date="2021-02" db="EMBL/GenBank/DDBJ databases">
        <authorList>
            <consortium name="DOE Joint Genome Institute"/>
            <person name="Ahrendt S."/>
            <person name="Looney B.P."/>
            <person name="Miyauchi S."/>
            <person name="Morin E."/>
            <person name="Drula E."/>
            <person name="Courty P.E."/>
            <person name="Chicoki N."/>
            <person name="Fauchery L."/>
            <person name="Kohler A."/>
            <person name="Kuo A."/>
            <person name="Labutti K."/>
            <person name="Pangilinan J."/>
            <person name="Lipzen A."/>
            <person name="Riley R."/>
            <person name="Andreopoulos W."/>
            <person name="He G."/>
            <person name="Johnson J."/>
            <person name="Barry K.W."/>
            <person name="Grigoriev I.V."/>
            <person name="Nagy L."/>
            <person name="Hibbett D."/>
            <person name="Henrissat B."/>
            <person name="Matheny P.B."/>
            <person name="Labbe J."/>
            <person name="Martin F."/>
        </authorList>
    </citation>
    <scope>NUCLEOTIDE SEQUENCE</scope>
    <source>
        <strain evidence="1">FP105234-sp</strain>
    </source>
</reference>
<organism evidence="1 2">
    <name type="scientific">Auriscalpium vulgare</name>
    <dbReference type="NCBI Taxonomy" id="40419"/>
    <lineage>
        <taxon>Eukaryota</taxon>
        <taxon>Fungi</taxon>
        <taxon>Dikarya</taxon>
        <taxon>Basidiomycota</taxon>
        <taxon>Agaricomycotina</taxon>
        <taxon>Agaricomycetes</taxon>
        <taxon>Russulales</taxon>
        <taxon>Auriscalpiaceae</taxon>
        <taxon>Auriscalpium</taxon>
    </lineage>
</organism>
<dbReference type="EMBL" id="MU276075">
    <property type="protein sequence ID" value="KAI0042263.1"/>
    <property type="molecule type" value="Genomic_DNA"/>
</dbReference>
<name>A0ACB8RF68_9AGAM</name>
<comment type="caution">
    <text evidence="1">The sequence shown here is derived from an EMBL/GenBank/DDBJ whole genome shotgun (WGS) entry which is preliminary data.</text>
</comment>
<keyword evidence="2" id="KW-1185">Reference proteome</keyword>
<protein>
    <submittedName>
        <fullName evidence="1">Ribokinase-like protein</fullName>
    </submittedName>
</protein>
<evidence type="ECO:0000313" key="1">
    <source>
        <dbReference type="EMBL" id="KAI0042263.1"/>
    </source>
</evidence>
<proteinExistence type="predicted"/>
<sequence>MSASTYPLFCLGNPLLDIQVTNGEELLKKYELKANDAILAEDKHNPIYDEIVRDHKVTYVAGGAAQNAARGAAYVLPPDSVVFTGCVGDDELAEQLKAANAREGLKDAYLVKAGAKTGACAVVITGHHRSLVTTLRAAESFDKAHLSSPDVARLIEGAKVFYVEGYFLTHGTESALEVAKKASDAGKVFAINLSAPFIPQFFKLQLDQVFSHADIIIGNEAEAAAWASAAGLPPDTSIPAIAAALVQLPKSNSSRPRTVIITQGADPTVVANGADPENVKTFPVDRLPDEKIVDTNGAGDAFAGGFLGAFVAGKSIDEAVLVGHKLGAMNIQLVGPQYQWPKVNVL</sequence>
<dbReference type="Proteomes" id="UP000814033">
    <property type="component" value="Unassembled WGS sequence"/>
</dbReference>
<reference evidence="1" key="2">
    <citation type="journal article" date="2022" name="New Phytol.">
        <title>Evolutionary transition to the ectomycorrhizal habit in the genomes of a hyperdiverse lineage of mushroom-forming fungi.</title>
        <authorList>
            <person name="Looney B."/>
            <person name="Miyauchi S."/>
            <person name="Morin E."/>
            <person name="Drula E."/>
            <person name="Courty P.E."/>
            <person name="Kohler A."/>
            <person name="Kuo A."/>
            <person name="LaButti K."/>
            <person name="Pangilinan J."/>
            <person name="Lipzen A."/>
            <person name="Riley R."/>
            <person name="Andreopoulos W."/>
            <person name="He G."/>
            <person name="Johnson J."/>
            <person name="Nolan M."/>
            <person name="Tritt A."/>
            <person name="Barry K.W."/>
            <person name="Grigoriev I.V."/>
            <person name="Nagy L.G."/>
            <person name="Hibbett D."/>
            <person name="Henrissat B."/>
            <person name="Matheny P.B."/>
            <person name="Labbe J."/>
            <person name="Martin F.M."/>
        </authorList>
    </citation>
    <scope>NUCLEOTIDE SEQUENCE</scope>
    <source>
        <strain evidence="1">FP105234-sp</strain>
    </source>
</reference>